<gene>
    <name evidence="2" type="ORF">ENJ12_11475</name>
</gene>
<proteinExistence type="predicted"/>
<keyword evidence="1" id="KW-0175">Coiled coil</keyword>
<comment type="caution">
    <text evidence="2">The sequence shown here is derived from an EMBL/GenBank/DDBJ whole genome shotgun (WGS) entry which is preliminary data.</text>
</comment>
<sequence length="106" mass="12328">MDDTLKRLLDAEMKAESLVTQAIEEREELTRQALNEARLAEDRLAARIPEIRSSFLDKTRQRVEQNITEMQRRFDERAQALRSMADESREEAIAAATQIILDPDQR</sequence>
<feature type="coiled-coil region" evidence="1">
    <location>
        <begin position="12"/>
        <end position="43"/>
    </location>
</feature>
<accession>A0A831S078</accession>
<dbReference type="EMBL" id="DRLF01000395">
    <property type="protein sequence ID" value="HEC07468.1"/>
    <property type="molecule type" value="Genomic_DNA"/>
</dbReference>
<reference evidence="2" key="1">
    <citation type="journal article" date="2020" name="mSystems">
        <title>Genome- and Community-Level Interaction Insights into Carbon Utilization and Element Cycling Functions of Hydrothermarchaeota in Hydrothermal Sediment.</title>
        <authorList>
            <person name="Zhou Z."/>
            <person name="Liu Y."/>
            <person name="Xu W."/>
            <person name="Pan J."/>
            <person name="Luo Z.H."/>
            <person name="Li M."/>
        </authorList>
    </citation>
    <scope>NUCLEOTIDE SEQUENCE [LARGE SCALE GENOMIC DNA]</scope>
    <source>
        <strain evidence="2">HyVt-458</strain>
    </source>
</reference>
<name>A0A831S078_9GAMM</name>
<protein>
    <submittedName>
        <fullName evidence="2">ATPase</fullName>
    </submittedName>
</protein>
<evidence type="ECO:0000313" key="2">
    <source>
        <dbReference type="EMBL" id="HEC07468.1"/>
    </source>
</evidence>
<organism evidence="2">
    <name type="scientific">Thiolapillus brandeum</name>
    <dbReference type="NCBI Taxonomy" id="1076588"/>
    <lineage>
        <taxon>Bacteria</taxon>
        <taxon>Pseudomonadati</taxon>
        <taxon>Pseudomonadota</taxon>
        <taxon>Gammaproteobacteria</taxon>
        <taxon>Chromatiales</taxon>
        <taxon>Sedimenticolaceae</taxon>
        <taxon>Thiolapillus</taxon>
    </lineage>
</organism>
<evidence type="ECO:0000256" key="1">
    <source>
        <dbReference type="SAM" id="Coils"/>
    </source>
</evidence>
<dbReference type="Gene3D" id="1.20.5.2950">
    <property type="match status" value="1"/>
</dbReference>
<dbReference type="Proteomes" id="UP000886339">
    <property type="component" value="Unassembled WGS sequence"/>
</dbReference>
<dbReference type="AlphaFoldDB" id="A0A831S078"/>